<dbReference type="SUPFAM" id="SSF48350">
    <property type="entry name" value="GTPase activation domain, GAP"/>
    <property type="match status" value="1"/>
</dbReference>
<dbReference type="EMBL" id="BAAFRS010000305">
    <property type="protein sequence ID" value="GAB1226796.1"/>
    <property type="molecule type" value="Genomic_DNA"/>
</dbReference>
<dbReference type="PANTHER" id="PTHR10194">
    <property type="entry name" value="RAS GTPASE-ACTIVATING PROTEINS"/>
    <property type="match status" value="1"/>
</dbReference>
<gene>
    <name evidence="3" type="ORF">ENUP19_0305G0044</name>
</gene>
<dbReference type="InterPro" id="IPR008936">
    <property type="entry name" value="Rho_GTPase_activation_prot"/>
</dbReference>
<evidence type="ECO:0000259" key="2">
    <source>
        <dbReference type="PROSITE" id="PS50018"/>
    </source>
</evidence>
<evidence type="ECO:0000313" key="4">
    <source>
        <dbReference type="Proteomes" id="UP001628156"/>
    </source>
</evidence>
<keyword evidence="4" id="KW-1185">Reference proteome</keyword>
<protein>
    <recommendedName>
        <fullName evidence="2">Ras-GAP domain-containing protein</fullName>
    </recommendedName>
</protein>
<dbReference type="Proteomes" id="UP001628156">
    <property type="component" value="Unassembled WGS sequence"/>
</dbReference>
<feature type="domain" description="Ras-GAP" evidence="2">
    <location>
        <begin position="120"/>
        <end position="279"/>
    </location>
</feature>
<evidence type="ECO:0000313" key="3">
    <source>
        <dbReference type="EMBL" id="GAB1226796.1"/>
    </source>
</evidence>
<name>A0ABQ0DVD1_9EUKA</name>
<dbReference type="Gene3D" id="1.10.506.10">
    <property type="entry name" value="GTPase Activation - p120gap, domain 1"/>
    <property type="match status" value="2"/>
</dbReference>
<keyword evidence="1" id="KW-0343">GTPase activation</keyword>
<evidence type="ECO:0000256" key="1">
    <source>
        <dbReference type="ARBA" id="ARBA00022468"/>
    </source>
</evidence>
<proteinExistence type="predicted"/>
<accession>A0ABQ0DVD1</accession>
<organism evidence="3 4">
    <name type="scientific">Entamoeba nuttalli</name>
    <dbReference type="NCBI Taxonomy" id="412467"/>
    <lineage>
        <taxon>Eukaryota</taxon>
        <taxon>Amoebozoa</taxon>
        <taxon>Evosea</taxon>
        <taxon>Archamoebae</taxon>
        <taxon>Mastigamoebida</taxon>
        <taxon>Entamoebidae</taxon>
        <taxon>Entamoeba</taxon>
    </lineage>
</organism>
<dbReference type="PANTHER" id="PTHR10194:SF151">
    <property type="entry name" value="NEUROFIBROMIN-A"/>
    <property type="match status" value="1"/>
</dbReference>
<dbReference type="SMART" id="SM00323">
    <property type="entry name" value="RasGAP"/>
    <property type="match status" value="1"/>
</dbReference>
<dbReference type="PROSITE" id="PS50018">
    <property type="entry name" value="RAS_GTPASE_ACTIV_2"/>
    <property type="match status" value="1"/>
</dbReference>
<dbReference type="InterPro" id="IPR001936">
    <property type="entry name" value="RasGAP_dom"/>
</dbReference>
<dbReference type="InterPro" id="IPR039360">
    <property type="entry name" value="Ras_GTPase"/>
</dbReference>
<sequence>MARTLRRKTSVPNCSSDVFLSQDQPLQISNSASMTPDGSICSSKSSIGSHNTCQSPIYCCSTEGINTPVKKYLHTIHRQVDRHVNTLRPSNEEVLASMFLEKNSRLLYSYSQALISKSDYNSYHIRILLKFFRSRGKLTHLITNLSDIEIETTNYNNELFRGNSVFTRVFSEYLKNYCNEFLQHIISPIQEIIKEVKTKNQPSVLTGDDSLNGLLLVCTIKDVLEKMAVSITKNTCLLPPHLRYILRHIYNSVYLSRGEEASKHVLETLMFLRFILPPLAQTPQLLKKLQSLLKMANGKIFSRHSDDRHETLTTREETLFISSVNTLYRGIITGPLSFATSFKGVKRSEQDESYNDIVQVIRSEMNRISNVFGDGFETVFDIVKGKKDVVSANVINAAEEMTSWMIDREYELEGENKELRLSVDCLKKECCILRQKVMELQTNELNLSN</sequence>
<comment type="caution">
    <text evidence="3">The sequence shown here is derived from an EMBL/GenBank/DDBJ whole genome shotgun (WGS) entry which is preliminary data.</text>
</comment>
<reference evidence="3 4" key="1">
    <citation type="journal article" date="2019" name="PLoS Negl. Trop. Dis.">
        <title>Whole genome sequencing of Entamoeba nuttalli reveals mammalian host-related molecular signatures and a novel octapeptide-repeat surface protein.</title>
        <authorList>
            <person name="Tanaka M."/>
            <person name="Makiuchi T."/>
            <person name="Komiyama T."/>
            <person name="Shiina T."/>
            <person name="Osaki K."/>
            <person name="Tachibana H."/>
        </authorList>
    </citation>
    <scope>NUCLEOTIDE SEQUENCE [LARGE SCALE GENOMIC DNA]</scope>
    <source>
        <strain evidence="3 4">P19-061405</strain>
    </source>
</reference>